<evidence type="ECO:0000313" key="4">
    <source>
        <dbReference type="Proteomes" id="UP000095607"/>
    </source>
</evidence>
<dbReference type="Gene3D" id="3.30.2320.10">
    <property type="entry name" value="hypothetical protein PF0899 domain"/>
    <property type="match status" value="1"/>
</dbReference>
<protein>
    <submittedName>
        <fullName evidence="3">Major capsid protein</fullName>
    </submittedName>
</protein>
<evidence type="ECO:0000259" key="2">
    <source>
        <dbReference type="Pfam" id="PF05065"/>
    </source>
</evidence>
<dbReference type="Pfam" id="PF05065">
    <property type="entry name" value="Phage_capsid"/>
    <property type="match status" value="1"/>
</dbReference>
<evidence type="ECO:0000256" key="1">
    <source>
        <dbReference type="ARBA" id="ARBA00004328"/>
    </source>
</evidence>
<feature type="domain" description="Phage capsid-like C-terminal" evidence="2">
    <location>
        <begin position="121"/>
        <end position="393"/>
    </location>
</feature>
<proteinExistence type="predicted"/>
<dbReference type="Gene3D" id="3.30.2400.10">
    <property type="entry name" value="Major capsid protein gp5"/>
    <property type="match status" value="1"/>
</dbReference>
<organism evidence="3 4">
    <name type="scientific">Delftia tsuruhatensis</name>
    <dbReference type="NCBI Taxonomy" id="180282"/>
    <lineage>
        <taxon>Bacteria</taxon>
        <taxon>Pseudomonadati</taxon>
        <taxon>Pseudomonadota</taxon>
        <taxon>Betaproteobacteria</taxon>
        <taxon>Burkholderiales</taxon>
        <taxon>Comamonadaceae</taxon>
        <taxon>Delftia</taxon>
    </lineage>
</organism>
<accession>A0ABM6E5P8</accession>
<keyword evidence="4" id="KW-1185">Reference proteome</keyword>
<gene>
    <name evidence="3" type="ORF">BI380_16150</name>
</gene>
<sequence length="405" mass="43568">MPIEKDIEQINTSLREVGEQIKAHAEKADKEIKAHAKLSEETRTKVDSLLTEQGTLRANLATAEQLLAKLANGGGGGHEQPQTMGMQVTDSEDFKAFAANPRGSFRMPVQAAITSGSGSAGDLIVPDRVPGIVAPGLRRLTIRDLLTWGRTGSNAVDFARELVFTNNAGPVGENPSGGKPESNITFEAAQVPVVTIAHWVPASKQVLSDAPMLQSYIDGRLRYGLKLKEELQLLKGSGVGLNMDGIYTQATAYANPGVVVQAETRIDRLRLALLQVELADYWADGIVISPLDWAAIELTKTTDNAYLFTNPRTQDLPSLWGRNVVPTQAMDPAEFLVGAFGGGLAAQGWDREDVSVSISFEDRDNFVKNMATVLCEERIALTVFRPASFVKGAFTGVAPQPPASS</sequence>
<dbReference type="SUPFAM" id="SSF56563">
    <property type="entry name" value="Major capsid protein gp5"/>
    <property type="match status" value="1"/>
</dbReference>
<dbReference type="NCBIfam" id="TIGR01554">
    <property type="entry name" value="major_cap_HK97"/>
    <property type="match status" value="1"/>
</dbReference>
<name>A0ABM6E5P8_9BURK</name>
<evidence type="ECO:0000313" key="3">
    <source>
        <dbReference type="EMBL" id="AOV02760.1"/>
    </source>
</evidence>
<dbReference type="EMBL" id="CP017420">
    <property type="protein sequence ID" value="AOV02760.1"/>
    <property type="molecule type" value="Genomic_DNA"/>
</dbReference>
<reference evidence="3 4" key="1">
    <citation type="submission" date="2016-09" db="EMBL/GenBank/DDBJ databases">
        <title>Complete genome sequence of Deltia acidovorans CM13 isolated from murine proximal colonic tissue.</title>
        <authorList>
            <person name="Saffarian A."/>
        </authorList>
    </citation>
    <scope>NUCLEOTIDE SEQUENCE [LARGE SCALE GENOMIC DNA]</scope>
    <source>
        <strain evidence="3 4">CM13</strain>
    </source>
</reference>
<dbReference type="RefSeq" id="WP_046238900.1">
    <property type="nucleotide sequence ID" value="NZ_CBCSDN010000052.1"/>
</dbReference>
<dbReference type="Proteomes" id="UP000095607">
    <property type="component" value="Chromosome"/>
</dbReference>
<dbReference type="InterPro" id="IPR024455">
    <property type="entry name" value="Phage_capsid"/>
</dbReference>
<dbReference type="InterPro" id="IPR054612">
    <property type="entry name" value="Phage_capsid-like_C"/>
</dbReference>
<comment type="subcellular location">
    <subcellularLocation>
        <location evidence="1">Virion</location>
    </subcellularLocation>
</comment>